<sequence>MDLVESDDELWLEEHQTLDPKIKKARRSKVEFDESLHKTSLWNSKSYGYRFDLVLKKADGQELELVKCNLCSSTFSKSGTKGLKGHMAFHSGRGVISKKKFDKSLLKFVVCSAQSFRLMDDSSFIEFLESFRLLAIDSFKKNVMKKAKDFLPSANTISSQIDDACSSVQNEVSLEISNLMTFGGGLTLDFAKMVDRMNAYVDVLKPVTEMVIDLQAEKEPTSNKILGHAVSIWLHLRNSMTLSDGSSLYQISLASAALEAFNRKFGDLSKKDWQMSSSGGMNKKLLVCAAFLDPFEHSQIKSMCDLAPGLNYDMIKKTVIDEVRFLTPDDFVRCSTPSRSAKFAQSGHNVIEKEMNSYAALLSIGENPLDFWRNNEKYFPYLATLARLVLSVPASSSPSERAFKELRCIMIDFTRNKMSAKKIASLIHMRTSFLNNL</sequence>
<dbReference type="InterPro" id="IPR052035">
    <property type="entry name" value="ZnF_BED_domain_contain"/>
</dbReference>
<name>A0A915DF61_9BILA</name>
<reference evidence="3" key="1">
    <citation type="submission" date="2022-11" db="UniProtKB">
        <authorList>
            <consortium name="WormBaseParasite"/>
        </authorList>
    </citation>
    <scope>IDENTIFICATION</scope>
</reference>
<evidence type="ECO:0000259" key="1">
    <source>
        <dbReference type="Pfam" id="PF05699"/>
    </source>
</evidence>
<evidence type="ECO:0000313" key="3">
    <source>
        <dbReference type="WBParaSite" id="jg18795"/>
    </source>
</evidence>
<dbReference type="WBParaSite" id="jg18795">
    <property type="protein sequence ID" value="jg18795"/>
    <property type="gene ID" value="jg18795"/>
</dbReference>
<dbReference type="SUPFAM" id="SSF53098">
    <property type="entry name" value="Ribonuclease H-like"/>
    <property type="match status" value="1"/>
</dbReference>
<dbReference type="PANTHER" id="PTHR46481:SF9">
    <property type="entry name" value="ZINC FINGER BED DOMAIN-CONTAINING PROTEIN 1-LIKE"/>
    <property type="match status" value="1"/>
</dbReference>
<dbReference type="GO" id="GO:0046983">
    <property type="term" value="F:protein dimerization activity"/>
    <property type="evidence" value="ECO:0007669"/>
    <property type="project" value="InterPro"/>
</dbReference>
<accession>A0A915DF61</accession>
<evidence type="ECO:0000313" key="2">
    <source>
        <dbReference type="Proteomes" id="UP000887574"/>
    </source>
</evidence>
<organism evidence="2 3">
    <name type="scientific">Ditylenchus dipsaci</name>
    <dbReference type="NCBI Taxonomy" id="166011"/>
    <lineage>
        <taxon>Eukaryota</taxon>
        <taxon>Metazoa</taxon>
        <taxon>Ecdysozoa</taxon>
        <taxon>Nematoda</taxon>
        <taxon>Chromadorea</taxon>
        <taxon>Rhabditida</taxon>
        <taxon>Tylenchina</taxon>
        <taxon>Tylenchomorpha</taxon>
        <taxon>Sphaerularioidea</taxon>
        <taxon>Anguinidae</taxon>
        <taxon>Anguininae</taxon>
        <taxon>Ditylenchus</taxon>
    </lineage>
</organism>
<keyword evidence="2" id="KW-1185">Reference proteome</keyword>
<dbReference type="PANTHER" id="PTHR46481">
    <property type="entry name" value="ZINC FINGER BED DOMAIN-CONTAINING PROTEIN 4"/>
    <property type="match status" value="1"/>
</dbReference>
<feature type="domain" description="HAT C-terminal dimerisation" evidence="1">
    <location>
        <begin position="366"/>
        <end position="429"/>
    </location>
</feature>
<dbReference type="AlphaFoldDB" id="A0A915DF61"/>
<dbReference type="InterPro" id="IPR008906">
    <property type="entry name" value="HATC_C_dom"/>
</dbReference>
<proteinExistence type="predicted"/>
<dbReference type="Pfam" id="PF05699">
    <property type="entry name" value="Dimer_Tnp_hAT"/>
    <property type="match status" value="1"/>
</dbReference>
<dbReference type="Proteomes" id="UP000887574">
    <property type="component" value="Unplaced"/>
</dbReference>
<protein>
    <submittedName>
        <fullName evidence="3">HAT C-terminal dimerisation domain-containing protein</fullName>
    </submittedName>
</protein>
<dbReference type="InterPro" id="IPR012337">
    <property type="entry name" value="RNaseH-like_sf"/>
</dbReference>